<keyword evidence="4" id="KW-1185">Reference proteome</keyword>
<dbReference type="eggNOG" id="ENOG5031B0I">
    <property type="taxonomic scope" value="Bacteria"/>
</dbReference>
<reference evidence="3 4" key="1">
    <citation type="journal article" date="2014" name="Genome Announc.">
        <title>Draft Genome Sequences of Three Alkaliphilic Bacillus Strains, Bacillus wakoensis JCM 9140T, Bacillus akibai JCM 9157T, and Bacillus hemicellulosilyticus JCM 9152T.</title>
        <authorList>
            <person name="Yuki M."/>
            <person name="Oshima K."/>
            <person name="Suda W."/>
            <person name="Oshida Y."/>
            <person name="Kitamura K."/>
            <person name="Iida T."/>
            <person name="Hattori M."/>
            <person name="Ohkuma M."/>
        </authorList>
    </citation>
    <scope>NUCLEOTIDE SEQUENCE [LARGE SCALE GENOMIC DNA]</scope>
    <source>
        <strain evidence="3 4">JCM 9157</strain>
    </source>
</reference>
<keyword evidence="1" id="KW-1133">Transmembrane helix</keyword>
<feature type="transmembrane region" description="Helical" evidence="1">
    <location>
        <begin position="7"/>
        <end position="25"/>
    </location>
</feature>
<keyword evidence="1" id="KW-0812">Transmembrane</keyword>
<dbReference type="STRING" id="1236973.JCM9157_1349"/>
<protein>
    <recommendedName>
        <fullName evidence="2">DUF4395 domain-containing protein</fullName>
    </recommendedName>
</protein>
<gene>
    <name evidence="3" type="ORF">JCM9157_1349</name>
</gene>
<keyword evidence="1" id="KW-0472">Membrane</keyword>
<comment type="caution">
    <text evidence="3">The sequence shown here is derived from an EMBL/GenBank/DDBJ whole genome shotgun (WGS) entry which is preliminary data.</text>
</comment>
<proteinExistence type="predicted"/>
<organism evidence="3 4">
    <name type="scientific">Halalkalibacter akibai (strain ATCC 43226 / DSM 21942 / CIP 109018 / JCM 9157 / 1139)</name>
    <name type="common">Bacillus akibai</name>
    <dbReference type="NCBI Taxonomy" id="1236973"/>
    <lineage>
        <taxon>Bacteria</taxon>
        <taxon>Bacillati</taxon>
        <taxon>Bacillota</taxon>
        <taxon>Bacilli</taxon>
        <taxon>Bacillales</taxon>
        <taxon>Bacillaceae</taxon>
        <taxon>Halalkalibacter</taxon>
    </lineage>
</organism>
<dbReference type="InterPro" id="IPR025508">
    <property type="entry name" value="DUF4395"/>
</dbReference>
<sequence>MGIPKPLVQINQLFIVVTTIMGLILTKYILFLPFIIGALALATNKNIIMILGKGLLRKPKNLYIQEDKAQQQFNQWIATICLGISILSFVFGFEVLGYLFSIMVIVAAGVALLGFCIGCTIRFRYLMWKHKRTS</sequence>
<dbReference type="OrthoDB" id="2376580at2"/>
<feature type="transmembrane region" description="Helical" evidence="1">
    <location>
        <begin position="31"/>
        <end position="52"/>
    </location>
</feature>
<dbReference type="PIRSF" id="PIRSF030042">
    <property type="entry name" value="UCP030042"/>
    <property type="match status" value="1"/>
</dbReference>
<dbReference type="InterPro" id="IPR016942">
    <property type="entry name" value="UCP030042"/>
</dbReference>
<evidence type="ECO:0000313" key="3">
    <source>
        <dbReference type="EMBL" id="GAE34302.1"/>
    </source>
</evidence>
<evidence type="ECO:0000313" key="4">
    <source>
        <dbReference type="Proteomes" id="UP000018896"/>
    </source>
</evidence>
<feature type="domain" description="DUF4395" evidence="2">
    <location>
        <begin position="3"/>
        <end position="125"/>
    </location>
</feature>
<dbReference type="Proteomes" id="UP000018896">
    <property type="component" value="Unassembled WGS sequence"/>
</dbReference>
<dbReference type="EMBL" id="BAUV01000007">
    <property type="protein sequence ID" value="GAE34302.1"/>
    <property type="molecule type" value="Genomic_DNA"/>
</dbReference>
<name>W4QQU0_HALA3</name>
<dbReference type="RefSeq" id="WP_035663117.1">
    <property type="nucleotide sequence ID" value="NZ_BAUV01000007.1"/>
</dbReference>
<accession>W4QQU0</accession>
<dbReference type="AlphaFoldDB" id="W4QQU0"/>
<evidence type="ECO:0000256" key="1">
    <source>
        <dbReference type="SAM" id="Phobius"/>
    </source>
</evidence>
<evidence type="ECO:0000259" key="2">
    <source>
        <dbReference type="Pfam" id="PF14340"/>
    </source>
</evidence>
<feature type="transmembrane region" description="Helical" evidence="1">
    <location>
        <begin position="73"/>
        <end position="93"/>
    </location>
</feature>
<dbReference type="Pfam" id="PF14340">
    <property type="entry name" value="DUF4395"/>
    <property type="match status" value="1"/>
</dbReference>
<feature type="transmembrane region" description="Helical" evidence="1">
    <location>
        <begin position="99"/>
        <end position="123"/>
    </location>
</feature>